<dbReference type="InterPro" id="IPR000334">
    <property type="entry name" value="Glyco_hydro_45"/>
</dbReference>
<feature type="chain" id="PRO_5032615254" description="cellulase" evidence="9">
    <location>
        <begin position="19"/>
        <end position="359"/>
    </location>
</feature>
<sequence length="359" mass="37696">MARLTASLLLLSLPTAWGQDFLAVRNETKSAAGCGSYGCTNGCGSCFNAGSRPGVMCAGSGGQRGYHCPAEPNGNGDATYACLDWTFGSAAMRAGEAQFRQQTGEEVYFGVGTYGTTTDAQRGLGACYRLKVEGVDKDIIAQSVNTGWDVDGKQFDLQMAAGGTGAFNNCAGGSGSMFAGGKSAWGCMYGGVDARSGCRALPSRPNQASAMAHAGDSLVRMCEYSFDKKVRVSGADLPAGPCKYNPTMLDVARVRCPEQLVSLTQMQRSDEPQGYSFTSTWRAAGFPNAQGASRCRSEDSGAGLAYCLTRMMDCRKPSGAFMTNVQAKLMVPGRRVAQTCARDGYTRIDVSCGCAGCMC</sequence>
<dbReference type="GO" id="GO:0030245">
    <property type="term" value="P:cellulose catabolic process"/>
    <property type="evidence" value="ECO:0007669"/>
    <property type="project" value="UniProtKB-KW"/>
</dbReference>
<evidence type="ECO:0000256" key="4">
    <source>
        <dbReference type="ARBA" id="ARBA00022801"/>
    </source>
</evidence>
<organism evidence="11 12">
    <name type="scientific">Symbiodinium natans</name>
    <dbReference type="NCBI Taxonomy" id="878477"/>
    <lineage>
        <taxon>Eukaryota</taxon>
        <taxon>Sar</taxon>
        <taxon>Alveolata</taxon>
        <taxon>Dinophyceae</taxon>
        <taxon>Suessiales</taxon>
        <taxon>Symbiodiniaceae</taxon>
        <taxon>Symbiodinium</taxon>
    </lineage>
</organism>
<evidence type="ECO:0000256" key="9">
    <source>
        <dbReference type="SAM" id="SignalP"/>
    </source>
</evidence>
<dbReference type="PANTHER" id="PTHR39730:SF1">
    <property type="entry name" value="ENDOGLUCANASE 1"/>
    <property type="match status" value="1"/>
</dbReference>
<dbReference type="InterPro" id="IPR052288">
    <property type="entry name" value="GH45_Enzymes"/>
</dbReference>
<reference evidence="11" key="1">
    <citation type="submission" date="2021-02" db="EMBL/GenBank/DDBJ databases">
        <authorList>
            <person name="Dougan E. K."/>
            <person name="Rhodes N."/>
            <person name="Thang M."/>
            <person name="Chan C."/>
        </authorList>
    </citation>
    <scope>NUCLEOTIDE SEQUENCE</scope>
</reference>
<comment type="caution">
    <text evidence="11">The sequence shown here is derived from an EMBL/GenBank/DDBJ whole genome shotgun (WGS) entry which is preliminary data.</text>
</comment>
<dbReference type="SUPFAM" id="SSF50685">
    <property type="entry name" value="Barwin-like endoglucanases"/>
    <property type="match status" value="1"/>
</dbReference>
<feature type="signal peptide" evidence="9">
    <location>
        <begin position="1"/>
        <end position="18"/>
    </location>
</feature>
<comment type="similarity">
    <text evidence="2">Belongs to the glycosyl hydrolase 45 (cellulase K) family.</text>
</comment>
<proteinExistence type="inferred from homology"/>
<dbReference type="OrthoDB" id="422236at2759"/>
<protein>
    <recommendedName>
        <fullName evidence="3">cellulase</fullName>
        <ecNumber evidence="3">3.2.1.4</ecNumber>
    </recommendedName>
</protein>
<evidence type="ECO:0000256" key="5">
    <source>
        <dbReference type="ARBA" id="ARBA00023001"/>
    </source>
</evidence>
<evidence type="ECO:0000256" key="3">
    <source>
        <dbReference type="ARBA" id="ARBA00012601"/>
    </source>
</evidence>
<dbReference type="GO" id="GO:0008810">
    <property type="term" value="F:cellulase activity"/>
    <property type="evidence" value="ECO:0007669"/>
    <property type="project" value="UniProtKB-EC"/>
</dbReference>
<evidence type="ECO:0000256" key="6">
    <source>
        <dbReference type="ARBA" id="ARBA00023277"/>
    </source>
</evidence>
<keyword evidence="6" id="KW-0119">Carbohydrate metabolism</keyword>
<keyword evidence="9" id="KW-0732">Signal</keyword>
<dbReference type="Pfam" id="PF02015">
    <property type="entry name" value="Glyco_hydro_45"/>
    <property type="match status" value="1"/>
</dbReference>
<gene>
    <name evidence="11" type="ORF">SNAT2548_LOCUS33458</name>
</gene>
<dbReference type="EC" id="3.2.1.4" evidence="3"/>
<evidence type="ECO:0000259" key="10">
    <source>
        <dbReference type="Pfam" id="PF02015"/>
    </source>
</evidence>
<evidence type="ECO:0000256" key="1">
    <source>
        <dbReference type="ARBA" id="ARBA00000966"/>
    </source>
</evidence>
<accession>A0A812US16</accession>
<dbReference type="Proteomes" id="UP000604046">
    <property type="component" value="Unassembled WGS sequence"/>
</dbReference>
<evidence type="ECO:0000256" key="8">
    <source>
        <dbReference type="ARBA" id="ARBA00023326"/>
    </source>
</evidence>
<feature type="domain" description="Glycosyl hydrolases family 45 active site" evidence="10">
    <location>
        <begin position="88"/>
        <end position="204"/>
    </location>
</feature>
<keyword evidence="4" id="KW-0378">Hydrolase</keyword>
<keyword evidence="5" id="KW-0136">Cellulose degradation</keyword>
<evidence type="ECO:0000256" key="2">
    <source>
        <dbReference type="ARBA" id="ARBA00007793"/>
    </source>
</evidence>
<evidence type="ECO:0000256" key="7">
    <source>
        <dbReference type="ARBA" id="ARBA00023295"/>
    </source>
</evidence>
<dbReference type="AlphaFoldDB" id="A0A812US16"/>
<keyword evidence="12" id="KW-1185">Reference proteome</keyword>
<comment type="catalytic activity">
    <reaction evidence="1">
        <text>Endohydrolysis of (1-&gt;4)-beta-D-glucosidic linkages in cellulose, lichenin and cereal beta-D-glucans.</text>
        <dbReference type="EC" id="3.2.1.4"/>
    </reaction>
</comment>
<dbReference type="Gene3D" id="2.40.40.10">
    <property type="entry name" value="RlpA-like domain"/>
    <property type="match status" value="1"/>
</dbReference>
<keyword evidence="7" id="KW-0326">Glycosidase</keyword>
<name>A0A812US16_9DINO</name>
<evidence type="ECO:0000313" key="12">
    <source>
        <dbReference type="Proteomes" id="UP000604046"/>
    </source>
</evidence>
<dbReference type="PANTHER" id="PTHR39730">
    <property type="entry name" value="ENDOGLUCANASE 1"/>
    <property type="match status" value="1"/>
</dbReference>
<keyword evidence="8" id="KW-0624">Polysaccharide degradation</keyword>
<dbReference type="EMBL" id="CAJNDS010002757">
    <property type="protein sequence ID" value="CAE7586918.1"/>
    <property type="molecule type" value="Genomic_DNA"/>
</dbReference>
<dbReference type="InterPro" id="IPR036908">
    <property type="entry name" value="RlpA-like_sf"/>
</dbReference>
<evidence type="ECO:0000313" key="11">
    <source>
        <dbReference type="EMBL" id="CAE7586918.1"/>
    </source>
</evidence>